<dbReference type="Proteomes" id="UP000324222">
    <property type="component" value="Unassembled WGS sequence"/>
</dbReference>
<evidence type="ECO:0000313" key="1">
    <source>
        <dbReference type="EMBL" id="MPC07884.1"/>
    </source>
</evidence>
<dbReference type="EMBL" id="VSRR010000011">
    <property type="protein sequence ID" value="MPC07884.1"/>
    <property type="molecule type" value="Genomic_DNA"/>
</dbReference>
<organism evidence="1 2">
    <name type="scientific">Portunus trituberculatus</name>
    <name type="common">Swimming crab</name>
    <name type="synonym">Neptunus trituberculatus</name>
    <dbReference type="NCBI Taxonomy" id="210409"/>
    <lineage>
        <taxon>Eukaryota</taxon>
        <taxon>Metazoa</taxon>
        <taxon>Ecdysozoa</taxon>
        <taxon>Arthropoda</taxon>
        <taxon>Crustacea</taxon>
        <taxon>Multicrustacea</taxon>
        <taxon>Malacostraca</taxon>
        <taxon>Eumalacostraca</taxon>
        <taxon>Eucarida</taxon>
        <taxon>Decapoda</taxon>
        <taxon>Pleocyemata</taxon>
        <taxon>Brachyura</taxon>
        <taxon>Eubrachyura</taxon>
        <taxon>Portunoidea</taxon>
        <taxon>Portunidae</taxon>
        <taxon>Portuninae</taxon>
        <taxon>Portunus</taxon>
    </lineage>
</organism>
<dbReference type="AlphaFoldDB" id="A0A5B7CGM3"/>
<accession>A0A5B7CGM3</accession>
<evidence type="ECO:0000313" key="2">
    <source>
        <dbReference type="Proteomes" id="UP000324222"/>
    </source>
</evidence>
<sequence length="64" mass="7166">MTFARLKHEAVRKISIGRYPVIMNSVCENGARERNVDVGLRNALVIHEIQASGFLRSQGQKENG</sequence>
<name>A0A5B7CGM3_PORTR</name>
<proteinExistence type="predicted"/>
<gene>
    <name evidence="1" type="ORF">E2C01_000452</name>
</gene>
<protein>
    <submittedName>
        <fullName evidence="1">Uncharacterized protein</fullName>
    </submittedName>
</protein>
<comment type="caution">
    <text evidence="1">The sequence shown here is derived from an EMBL/GenBank/DDBJ whole genome shotgun (WGS) entry which is preliminary data.</text>
</comment>
<reference evidence="1 2" key="1">
    <citation type="submission" date="2019-05" db="EMBL/GenBank/DDBJ databases">
        <title>Another draft genome of Portunus trituberculatus and its Hox gene families provides insights of decapod evolution.</title>
        <authorList>
            <person name="Jeong J.-H."/>
            <person name="Song I."/>
            <person name="Kim S."/>
            <person name="Choi T."/>
            <person name="Kim D."/>
            <person name="Ryu S."/>
            <person name="Kim W."/>
        </authorList>
    </citation>
    <scope>NUCLEOTIDE SEQUENCE [LARGE SCALE GENOMIC DNA]</scope>
    <source>
        <tissue evidence="1">Muscle</tissue>
    </source>
</reference>
<keyword evidence="2" id="KW-1185">Reference proteome</keyword>